<evidence type="ECO:0000256" key="1">
    <source>
        <dbReference type="ARBA" id="ARBA00022553"/>
    </source>
</evidence>
<protein>
    <submittedName>
        <fullName evidence="10">Response regulator transcription factor</fullName>
    </submittedName>
</protein>
<keyword evidence="3" id="KW-0805">Transcription regulation</keyword>
<feature type="domain" description="OmpR/PhoB-type" evidence="9">
    <location>
        <begin position="126"/>
        <end position="227"/>
    </location>
</feature>
<dbReference type="InterPro" id="IPR001789">
    <property type="entry name" value="Sig_transdc_resp-reg_receiver"/>
</dbReference>
<dbReference type="InterPro" id="IPR039420">
    <property type="entry name" value="WalR-like"/>
</dbReference>
<dbReference type="Gene3D" id="3.40.50.2300">
    <property type="match status" value="1"/>
</dbReference>
<dbReference type="Pfam" id="PF00486">
    <property type="entry name" value="Trans_reg_C"/>
    <property type="match status" value="1"/>
</dbReference>
<dbReference type="PANTHER" id="PTHR48111">
    <property type="entry name" value="REGULATOR OF RPOS"/>
    <property type="match status" value="1"/>
</dbReference>
<dbReference type="CDD" id="cd00383">
    <property type="entry name" value="trans_reg_C"/>
    <property type="match status" value="1"/>
</dbReference>
<dbReference type="EMBL" id="JAYJLD010000005">
    <property type="protein sequence ID" value="MEB3101053.1"/>
    <property type="molecule type" value="Genomic_DNA"/>
</dbReference>
<dbReference type="Gene3D" id="6.10.250.690">
    <property type="match status" value="1"/>
</dbReference>
<evidence type="ECO:0000256" key="2">
    <source>
        <dbReference type="ARBA" id="ARBA00023012"/>
    </source>
</evidence>
<dbReference type="SUPFAM" id="SSF46894">
    <property type="entry name" value="C-terminal effector domain of the bipartite response regulators"/>
    <property type="match status" value="1"/>
</dbReference>
<organism evidence="10 11">
    <name type="scientific">Ferviditalea candida</name>
    <dbReference type="NCBI Taxonomy" id="3108399"/>
    <lineage>
        <taxon>Bacteria</taxon>
        <taxon>Bacillati</taxon>
        <taxon>Bacillota</taxon>
        <taxon>Bacilli</taxon>
        <taxon>Bacillales</taxon>
        <taxon>Paenibacillaceae</taxon>
        <taxon>Ferviditalea</taxon>
    </lineage>
</organism>
<evidence type="ECO:0000256" key="5">
    <source>
        <dbReference type="ARBA" id="ARBA00023163"/>
    </source>
</evidence>
<evidence type="ECO:0000313" key="10">
    <source>
        <dbReference type="EMBL" id="MEB3101053.1"/>
    </source>
</evidence>
<name>A0ABU5ZEW7_9BACL</name>
<keyword evidence="5" id="KW-0804">Transcription</keyword>
<dbReference type="PROSITE" id="PS51755">
    <property type="entry name" value="OMPR_PHOB"/>
    <property type="match status" value="1"/>
</dbReference>
<keyword evidence="2" id="KW-0902">Two-component regulatory system</keyword>
<dbReference type="SUPFAM" id="SSF52172">
    <property type="entry name" value="CheY-like"/>
    <property type="match status" value="1"/>
</dbReference>
<dbReference type="PROSITE" id="PS50110">
    <property type="entry name" value="RESPONSE_REGULATORY"/>
    <property type="match status" value="1"/>
</dbReference>
<feature type="DNA-binding region" description="OmpR/PhoB-type" evidence="7">
    <location>
        <begin position="126"/>
        <end position="227"/>
    </location>
</feature>
<dbReference type="InterPro" id="IPR011006">
    <property type="entry name" value="CheY-like_superfamily"/>
</dbReference>
<evidence type="ECO:0000256" key="3">
    <source>
        <dbReference type="ARBA" id="ARBA00023015"/>
    </source>
</evidence>
<dbReference type="SMART" id="SM00862">
    <property type="entry name" value="Trans_reg_C"/>
    <property type="match status" value="1"/>
</dbReference>
<dbReference type="InterPro" id="IPR016032">
    <property type="entry name" value="Sig_transdc_resp-reg_C-effctor"/>
</dbReference>
<dbReference type="InterPro" id="IPR001867">
    <property type="entry name" value="OmpR/PhoB-type_DNA-bd"/>
</dbReference>
<sequence length="229" mass="26007">MKTILIVDDEDKIRDVVASYLQNNGFRTLEADTGSAALQTVRNTPVDLIVLDLMLPDFPGEEVCRTIRRISSVPILMLTAKVTGENRIHGLSIGADDYMIKPFDPRELVARVRAVLRRSDDVHLLADRISFHDGELTIDSVRHEVIFRSQPVNLTPSEFKLLLLLARHPQRPFSREELVEKVMGFDFDGDMRAIDQHIKNLRQKIEPDPRQPKYIATVYGSGYRFIGGA</sequence>
<dbReference type="SMART" id="SM00448">
    <property type="entry name" value="REC"/>
    <property type="match status" value="1"/>
</dbReference>
<dbReference type="InterPro" id="IPR036388">
    <property type="entry name" value="WH-like_DNA-bd_sf"/>
</dbReference>
<dbReference type="Pfam" id="PF00072">
    <property type="entry name" value="Response_reg"/>
    <property type="match status" value="1"/>
</dbReference>
<evidence type="ECO:0000256" key="6">
    <source>
        <dbReference type="PROSITE-ProRule" id="PRU00169"/>
    </source>
</evidence>
<evidence type="ECO:0000259" key="8">
    <source>
        <dbReference type="PROSITE" id="PS50110"/>
    </source>
</evidence>
<evidence type="ECO:0000256" key="7">
    <source>
        <dbReference type="PROSITE-ProRule" id="PRU01091"/>
    </source>
</evidence>
<evidence type="ECO:0000256" key="4">
    <source>
        <dbReference type="ARBA" id="ARBA00023125"/>
    </source>
</evidence>
<accession>A0ABU5ZEW7</accession>
<dbReference type="RefSeq" id="WP_371753167.1">
    <property type="nucleotide sequence ID" value="NZ_JAYJLD010000005.1"/>
</dbReference>
<feature type="modified residue" description="4-aspartylphosphate" evidence="6">
    <location>
        <position position="52"/>
    </location>
</feature>
<keyword evidence="11" id="KW-1185">Reference proteome</keyword>
<keyword evidence="4 7" id="KW-0238">DNA-binding</keyword>
<gene>
    <name evidence="10" type="ORF">VF724_05190</name>
</gene>
<reference evidence="10" key="1">
    <citation type="submission" date="2023-12" db="EMBL/GenBank/DDBJ databases">
        <title>Fervidustalea candida gen. nov., sp. nov., a novel member of the family Paenibacillaceae isolated from a geothermal area.</title>
        <authorList>
            <person name="Li W.-J."/>
            <person name="Jiao J.-Y."/>
            <person name="Chen Y."/>
        </authorList>
    </citation>
    <scope>NUCLEOTIDE SEQUENCE</scope>
    <source>
        <strain evidence="10">SYSU GA230002</strain>
    </source>
</reference>
<keyword evidence="1 6" id="KW-0597">Phosphoprotein</keyword>
<evidence type="ECO:0000259" key="9">
    <source>
        <dbReference type="PROSITE" id="PS51755"/>
    </source>
</evidence>
<evidence type="ECO:0000313" key="11">
    <source>
        <dbReference type="Proteomes" id="UP001310386"/>
    </source>
</evidence>
<dbReference type="PANTHER" id="PTHR48111:SF1">
    <property type="entry name" value="TWO-COMPONENT RESPONSE REGULATOR ORR33"/>
    <property type="match status" value="1"/>
</dbReference>
<proteinExistence type="predicted"/>
<feature type="domain" description="Response regulatory" evidence="8">
    <location>
        <begin position="3"/>
        <end position="116"/>
    </location>
</feature>
<comment type="caution">
    <text evidence="10">The sequence shown here is derived from an EMBL/GenBank/DDBJ whole genome shotgun (WGS) entry which is preliminary data.</text>
</comment>
<dbReference type="Gene3D" id="1.10.10.10">
    <property type="entry name" value="Winged helix-like DNA-binding domain superfamily/Winged helix DNA-binding domain"/>
    <property type="match status" value="1"/>
</dbReference>
<dbReference type="Proteomes" id="UP001310386">
    <property type="component" value="Unassembled WGS sequence"/>
</dbReference>